<accession>K3W8Y2</accession>
<reference evidence="2" key="2">
    <citation type="submission" date="2010-04" db="EMBL/GenBank/DDBJ databases">
        <authorList>
            <person name="Buell R."/>
            <person name="Hamilton J."/>
            <person name="Hostetler J."/>
        </authorList>
    </citation>
    <scope>NUCLEOTIDE SEQUENCE [LARGE SCALE GENOMIC DNA]</scope>
    <source>
        <strain evidence="2">DAOM:BR144</strain>
    </source>
</reference>
<dbReference type="InParanoid" id="K3W8Y2"/>
<evidence type="ECO:0000313" key="2">
    <source>
        <dbReference type="Proteomes" id="UP000019132"/>
    </source>
</evidence>
<dbReference type="HOGENOM" id="CLU_932163_0_0_1"/>
<name>K3W8Y2_GLOUD</name>
<dbReference type="EMBL" id="GL376626">
    <property type="status" value="NOT_ANNOTATED_CDS"/>
    <property type="molecule type" value="Genomic_DNA"/>
</dbReference>
<dbReference type="AlphaFoldDB" id="K3W8Y2"/>
<organism evidence="1 2">
    <name type="scientific">Globisporangium ultimum (strain ATCC 200006 / CBS 805.95 / DAOM BR144)</name>
    <name type="common">Pythium ultimum</name>
    <dbReference type="NCBI Taxonomy" id="431595"/>
    <lineage>
        <taxon>Eukaryota</taxon>
        <taxon>Sar</taxon>
        <taxon>Stramenopiles</taxon>
        <taxon>Oomycota</taxon>
        <taxon>Peronosporomycetes</taxon>
        <taxon>Pythiales</taxon>
        <taxon>Pythiaceae</taxon>
        <taxon>Globisporangium</taxon>
    </lineage>
</organism>
<reference evidence="1" key="3">
    <citation type="submission" date="2015-02" db="UniProtKB">
        <authorList>
            <consortium name="EnsemblProtists"/>
        </authorList>
    </citation>
    <scope>IDENTIFICATION</scope>
    <source>
        <strain evidence="1">DAOM BR144</strain>
    </source>
</reference>
<proteinExistence type="predicted"/>
<sequence length="299" mass="34653">MEANDELRAEYHWQKKMARDLRKILMKRVNIAVKFDYVFYNMQAPSAGQVLANSAFDRLVRDLVPMARESERFQGFLQDRERRHGTHTFREWNVRRDLEAHEGLFLELVNSYALPFDFALISDAVKRQFGEGTTHRTDTSFCEYFNHAGDATVHQSIVRLDNTKGRYNVRFREVVRNIRIGATHLMFLSTKLIEPVTFAGEPIRSMIVREKKWTVVRGSSSGDPDGDDMTSVQSYHAITPEVIYEGFEGEWTRRKLEGEMIPAWNVTLDTVHRRLESDLIEQSMRSSPRSLLPSFAGCV</sequence>
<dbReference type="VEuPathDB" id="FungiDB:PYU1_G001423"/>
<dbReference type="EnsemblProtists" id="PYU1_T001423">
    <property type="protein sequence ID" value="PYU1_T001423"/>
    <property type="gene ID" value="PYU1_G001423"/>
</dbReference>
<evidence type="ECO:0000313" key="1">
    <source>
        <dbReference type="EnsemblProtists" id="PYU1_T001423"/>
    </source>
</evidence>
<dbReference type="eggNOG" id="ENOG502T3UN">
    <property type="taxonomic scope" value="Eukaryota"/>
</dbReference>
<reference evidence="2" key="1">
    <citation type="journal article" date="2010" name="Genome Biol.">
        <title>Genome sequence of the necrotrophic plant pathogen Pythium ultimum reveals original pathogenicity mechanisms and effector repertoire.</title>
        <authorList>
            <person name="Levesque C.A."/>
            <person name="Brouwer H."/>
            <person name="Cano L."/>
            <person name="Hamilton J.P."/>
            <person name="Holt C."/>
            <person name="Huitema E."/>
            <person name="Raffaele S."/>
            <person name="Robideau G.P."/>
            <person name="Thines M."/>
            <person name="Win J."/>
            <person name="Zerillo M.M."/>
            <person name="Beakes G.W."/>
            <person name="Boore J.L."/>
            <person name="Busam D."/>
            <person name="Dumas B."/>
            <person name="Ferriera S."/>
            <person name="Fuerstenberg S.I."/>
            <person name="Gachon C.M."/>
            <person name="Gaulin E."/>
            <person name="Govers F."/>
            <person name="Grenville-Briggs L."/>
            <person name="Horner N."/>
            <person name="Hostetler J."/>
            <person name="Jiang R.H."/>
            <person name="Johnson J."/>
            <person name="Krajaejun T."/>
            <person name="Lin H."/>
            <person name="Meijer H.J."/>
            <person name="Moore B."/>
            <person name="Morris P."/>
            <person name="Phuntmart V."/>
            <person name="Puiu D."/>
            <person name="Shetty J."/>
            <person name="Stajich J.E."/>
            <person name="Tripathy S."/>
            <person name="Wawra S."/>
            <person name="van West P."/>
            <person name="Whitty B.R."/>
            <person name="Coutinho P.M."/>
            <person name="Henrissat B."/>
            <person name="Martin F."/>
            <person name="Thomas P.D."/>
            <person name="Tyler B.M."/>
            <person name="De Vries R.P."/>
            <person name="Kamoun S."/>
            <person name="Yandell M."/>
            <person name="Tisserat N."/>
            <person name="Buell C.R."/>
        </authorList>
    </citation>
    <scope>NUCLEOTIDE SEQUENCE</scope>
    <source>
        <strain evidence="2">DAOM:BR144</strain>
    </source>
</reference>
<keyword evidence="2" id="KW-1185">Reference proteome</keyword>
<protein>
    <submittedName>
        <fullName evidence="1">Uncharacterized protein</fullName>
    </submittedName>
</protein>
<dbReference type="Proteomes" id="UP000019132">
    <property type="component" value="Unassembled WGS sequence"/>
</dbReference>